<feature type="domain" description="Aminoacyl-transfer RNA synthetases class-II family profile" evidence="10">
    <location>
        <begin position="165"/>
        <end position="487"/>
    </location>
</feature>
<keyword evidence="5" id="KW-0067">ATP-binding</keyword>
<dbReference type="GO" id="GO:0004816">
    <property type="term" value="F:asparagine-tRNA ligase activity"/>
    <property type="evidence" value="ECO:0007669"/>
    <property type="project" value="UniProtKB-EC"/>
</dbReference>
<name>A0A1D2VP00_9ASCO</name>
<dbReference type="EC" id="6.1.1.22" evidence="2"/>
<dbReference type="SUPFAM" id="SSF50249">
    <property type="entry name" value="Nucleic acid-binding proteins"/>
    <property type="match status" value="1"/>
</dbReference>
<evidence type="ECO:0000256" key="4">
    <source>
        <dbReference type="ARBA" id="ARBA00022741"/>
    </source>
</evidence>
<evidence type="ECO:0000256" key="5">
    <source>
        <dbReference type="ARBA" id="ARBA00022840"/>
    </source>
</evidence>
<evidence type="ECO:0000313" key="12">
    <source>
        <dbReference type="Proteomes" id="UP000095038"/>
    </source>
</evidence>
<dbReference type="FunCoup" id="A0A1D2VP00">
    <property type="interactions" value="495"/>
</dbReference>
<dbReference type="AlphaFoldDB" id="A0A1D2VP00"/>
<dbReference type="Pfam" id="PF01336">
    <property type="entry name" value="tRNA_anti-codon"/>
    <property type="match status" value="1"/>
</dbReference>
<dbReference type="PANTHER" id="PTHR22594:SF34">
    <property type="entry name" value="ASPARAGINE--TRNA LIGASE, MITOCHONDRIAL-RELATED"/>
    <property type="match status" value="1"/>
</dbReference>
<dbReference type="InParanoid" id="A0A1D2VP00"/>
<dbReference type="CDD" id="cd04318">
    <property type="entry name" value="EcAsnRS_like_N"/>
    <property type="match status" value="1"/>
</dbReference>
<dbReference type="STRING" id="1344418.A0A1D2VP00"/>
<evidence type="ECO:0000259" key="10">
    <source>
        <dbReference type="PROSITE" id="PS50862"/>
    </source>
</evidence>
<keyword evidence="12" id="KW-1185">Reference proteome</keyword>
<dbReference type="NCBIfam" id="NF003037">
    <property type="entry name" value="PRK03932.1"/>
    <property type="match status" value="1"/>
</dbReference>
<dbReference type="Gene3D" id="2.40.50.140">
    <property type="entry name" value="Nucleic acid-binding proteins"/>
    <property type="match status" value="1"/>
</dbReference>
<reference evidence="12" key="1">
    <citation type="submission" date="2016-05" db="EMBL/GenBank/DDBJ databases">
        <title>Comparative genomics of biotechnologically important yeasts.</title>
        <authorList>
            <consortium name="DOE Joint Genome Institute"/>
            <person name="Riley R."/>
            <person name="Haridas S."/>
            <person name="Wolfe K.H."/>
            <person name="Lopes M.R."/>
            <person name="Hittinger C.T."/>
            <person name="Goker M."/>
            <person name="Salamov A."/>
            <person name="Wisecaver J."/>
            <person name="Long T.M."/>
            <person name="Aerts A.L."/>
            <person name="Barry K."/>
            <person name="Choi C."/>
            <person name="Clum A."/>
            <person name="Coughlan A.Y."/>
            <person name="Deshpande S."/>
            <person name="Douglass A.P."/>
            <person name="Hanson S.J."/>
            <person name="Klenk H.-P."/>
            <person name="Labutti K."/>
            <person name="Lapidus A."/>
            <person name="Lindquist E."/>
            <person name="Lipzen A."/>
            <person name="Meier-Kolthoff J.P."/>
            <person name="Ohm R.A."/>
            <person name="Otillar R.P."/>
            <person name="Pangilinan J."/>
            <person name="Peng Y."/>
            <person name="Rokas A."/>
            <person name="Rosa C.A."/>
            <person name="Scheuner C."/>
            <person name="Sibirny A.A."/>
            <person name="Slot J.C."/>
            <person name="Stielow J.B."/>
            <person name="Sun H."/>
            <person name="Kurtzman C.P."/>
            <person name="Blackwell M."/>
            <person name="Grigoriev I.V."/>
            <person name="Jeffries T.W."/>
        </authorList>
    </citation>
    <scope>NUCLEOTIDE SEQUENCE [LARGE SCALE GENOMIC DNA]</scope>
    <source>
        <strain evidence="12">DSM 1968</strain>
    </source>
</reference>
<dbReference type="Gene3D" id="3.30.930.10">
    <property type="entry name" value="Bira Bifunctional Protein, Domain 2"/>
    <property type="match status" value="1"/>
</dbReference>
<gene>
    <name evidence="11" type="ORF">ASCRUDRAFT_31092</name>
</gene>
<evidence type="ECO:0000256" key="9">
    <source>
        <dbReference type="ARBA" id="ARBA00068798"/>
    </source>
</evidence>
<comment type="similarity">
    <text evidence="1">Belongs to the class-II aminoacyl-tRNA synthetase family.</text>
</comment>
<keyword evidence="7" id="KW-0030">Aminoacyl-tRNA synthetase</keyword>
<protein>
    <recommendedName>
        <fullName evidence="9">Asparagine--tRNA ligase, mitochondrial</fullName>
        <ecNumber evidence="2">6.1.1.22</ecNumber>
    </recommendedName>
    <alternativeName>
        <fullName evidence="8">Asparaginyl-tRNA synthetase</fullName>
    </alternativeName>
</protein>
<proteinExistence type="inferred from homology"/>
<dbReference type="FunFam" id="3.30.930.10:FF:000016">
    <property type="entry name" value="Asparagine--tRNA ligase"/>
    <property type="match status" value="1"/>
</dbReference>
<dbReference type="InterPro" id="IPR006195">
    <property type="entry name" value="aa-tRNA-synth_II"/>
</dbReference>
<dbReference type="OrthoDB" id="43906at2759"/>
<organism evidence="11 12">
    <name type="scientific">Ascoidea rubescens DSM 1968</name>
    <dbReference type="NCBI Taxonomy" id="1344418"/>
    <lineage>
        <taxon>Eukaryota</taxon>
        <taxon>Fungi</taxon>
        <taxon>Dikarya</taxon>
        <taxon>Ascomycota</taxon>
        <taxon>Saccharomycotina</taxon>
        <taxon>Saccharomycetes</taxon>
        <taxon>Ascoideaceae</taxon>
        <taxon>Ascoidea</taxon>
    </lineage>
</organism>
<dbReference type="NCBIfam" id="TIGR00457">
    <property type="entry name" value="asnS"/>
    <property type="match status" value="1"/>
</dbReference>
<keyword evidence="4" id="KW-0547">Nucleotide-binding</keyword>
<evidence type="ECO:0000256" key="2">
    <source>
        <dbReference type="ARBA" id="ARBA00012816"/>
    </source>
</evidence>
<dbReference type="RefSeq" id="XP_020049633.1">
    <property type="nucleotide sequence ID" value="XM_020190246.1"/>
</dbReference>
<keyword evidence="6" id="KW-0648">Protein biosynthesis</keyword>
<dbReference type="CDD" id="cd00776">
    <property type="entry name" value="AsxRS_core"/>
    <property type="match status" value="1"/>
</dbReference>
<evidence type="ECO:0000256" key="8">
    <source>
        <dbReference type="ARBA" id="ARBA00029886"/>
    </source>
</evidence>
<evidence type="ECO:0000256" key="7">
    <source>
        <dbReference type="ARBA" id="ARBA00023146"/>
    </source>
</evidence>
<dbReference type="InterPro" id="IPR012340">
    <property type="entry name" value="NA-bd_OB-fold"/>
</dbReference>
<dbReference type="PROSITE" id="PS50862">
    <property type="entry name" value="AA_TRNA_LIGASE_II"/>
    <property type="match status" value="1"/>
</dbReference>
<dbReference type="GO" id="GO:0003676">
    <property type="term" value="F:nucleic acid binding"/>
    <property type="evidence" value="ECO:0007669"/>
    <property type="project" value="InterPro"/>
</dbReference>
<evidence type="ECO:0000256" key="1">
    <source>
        <dbReference type="ARBA" id="ARBA00008226"/>
    </source>
</evidence>
<dbReference type="PRINTS" id="PR01042">
    <property type="entry name" value="TRNASYNTHASP"/>
</dbReference>
<evidence type="ECO:0000256" key="6">
    <source>
        <dbReference type="ARBA" id="ARBA00022917"/>
    </source>
</evidence>
<keyword evidence="3 11" id="KW-0436">Ligase</keyword>
<dbReference type="EMBL" id="KV454475">
    <property type="protein sequence ID" value="ODV63326.1"/>
    <property type="molecule type" value="Genomic_DNA"/>
</dbReference>
<dbReference type="Pfam" id="PF00152">
    <property type="entry name" value="tRNA-synt_2"/>
    <property type="match status" value="1"/>
</dbReference>
<dbReference type="PANTHER" id="PTHR22594">
    <property type="entry name" value="ASPARTYL/LYSYL-TRNA SYNTHETASE"/>
    <property type="match status" value="1"/>
</dbReference>
<dbReference type="InterPro" id="IPR004522">
    <property type="entry name" value="Asn-tRNA-ligase"/>
</dbReference>
<dbReference type="GO" id="GO:0070145">
    <property type="term" value="P:mitochondrial asparaginyl-tRNA aminoacylation"/>
    <property type="evidence" value="ECO:0007669"/>
    <property type="project" value="EnsemblFungi"/>
</dbReference>
<evidence type="ECO:0000313" key="11">
    <source>
        <dbReference type="EMBL" id="ODV63326.1"/>
    </source>
</evidence>
<dbReference type="InterPro" id="IPR004364">
    <property type="entry name" value="Aa-tRNA-synt_II"/>
</dbReference>
<dbReference type="Proteomes" id="UP000095038">
    <property type="component" value="Unassembled WGS sequence"/>
</dbReference>
<dbReference type="GeneID" id="30963882"/>
<dbReference type="InterPro" id="IPR045864">
    <property type="entry name" value="aa-tRNA-synth_II/BPL/LPL"/>
</dbReference>
<accession>A0A1D2VP00</accession>
<dbReference type="GO" id="GO:0005739">
    <property type="term" value="C:mitochondrion"/>
    <property type="evidence" value="ECO:0007669"/>
    <property type="project" value="EnsemblFungi"/>
</dbReference>
<dbReference type="SUPFAM" id="SSF55681">
    <property type="entry name" value="Class II aaRS and biotin synthetases"/>
    <property type="match status" value="1"/>
</dbReference>
<sequence>MFNLISRNPYFNRSHSSFIRLKSTLIPRLSDLISNPPSFNQSLRVRGWVNKTRKHKKTSFINISDGSLSLWVQIVVDNDLVDPDLLKNLKIGCSIEVEGYLEDPNSENSFNSKIENTSIVCSKNGVGLIGSVDNDYPLANFRLLNDYIRSLPTLKHRTGRVASLFRLRSALDYRLHEFFQKENFIKTNPPLITTSNCEGGSEIFQIEKTLDAKPKLSHFFKDDSYLTVSTQLHLEALSMGLGNVWTFSPSFRAEESDTRRHLSEFWMLEAEMAFITDVRQLTDFCEKMLKYLARTIVENKTDQFMILDDLFGDHSRRTDEEKESALAAINKVHSLEKFPVVTYTQAIKILENSSEDFKFGKPQWGDDLKSEHEKYLCEKVYDSPVFVINYPKKLKPFYMSVNSDNNTVACFDLLVPGVGEIIGGSIREENYDLLKAEITRRKMKAKDLEWYLDLRRFGSVPHGGFGLGFDRLIRYFGAAGNIRDVIPFPRVQGKCPA</sequence>
<dbReference type="InterPro" id="IPR002312">
    <property type="entry name" value="Asp/Asn-tRNA-synth_IIb"/>
</dbReference>
<evidence type="ECO:0000256" key="3">
    <source>
        <dbReference type="ARBA" id="ARBA00022598"/>
    </source>
</evidence>
<dbReference type="GO" id="GO:0005524">
    <property type="term" value="F:ATP binding"/>
    <property type="evidence" value="ECO:0007669"/>
    <property type="project" value="UniProtKB-KW"/>
</dbReference>
<dbReference type="InterPro" id="IPR004365">
    <property type="entry name" value="NA-bd_OB_tRNA"/>
</dbReference>